<evidence type="ECO:0000259" key="1">
    <source>
        <dbReference type="Pfam" id="PF13439"/>
    </source>
</evidence>
<organism evidence="2 3">
    <name type="scientific">candidate division KSB3 bacterium</name>
    <dbReference type="NCBI Taxonomy" id="2044937"/>
    <lineage>
        <taxon>Bacteria</taxon>
        <taxon>candidate division KSB3</taxon>
    </lineage>
</organism>
<reference evidence="2 3" key="1">
    <citation type="submission" date="2017-10" db="EMBL/GenBank/DDBJ databases">
        <title>Novel microbial diversity and functional potential in the marine mammal oral microbiome.</title>
        <authorList>
            <person name="Dudek N.K."/>
            <person name="Sun C.L."/>
            <person name="Burstein D."/>
            <person name="Kantor R.S."/>
            <person name="Aliaga Goltsman D.S."/>
            <person name="Bik E.M."/>
            <person name="Thomas B.C."/>
            <person name="Banfield J.F."/>
            <person name="Relman D.A."/>
        </authorList>
    </citation>
    <scope>NUCLEOTIDE SEQUENCE [LARGE SCALE GENOMIC DNA]</scope>
    <source>
        <strain evidence="2">DOLJORAL78_47_16</strain>
    </source>
</reference>
<gene>
    <name evidence="2" type="ORF">CSA56_14035</name>
</gene>
<feature type="domain" description="Glycosyltransferase subfamily 4-like N-terminal" evidence="1">
    <location>
        <begin position="14"/>
        <end position="186"/>
    </location>
</feature>
<evidence type="ECO:0000313" key="2">
    <source>
        <dbReference type="EMBL" id="PIE32812.1"/>
    </source>
</evidence>
<accession>A0A2G6KCY0</accession>
<dbReference type="AlphaFoldDB" id="A0A2G6KCY0"/>
<dbReference type="Gene3D" id="3.40.50.2000">
    <property type="entry name" value="Glycogen Phosphorylase B"/>
    <property type="match status" value="2"/>
</dbReference>
<sequence length="398" mass="45173">MIRVCHIITKLELGGAQQNTLYTVKHLNRSQFRPLLITSPEGILVHEAEQYDDVKTYFVPSLRREIHPYHDVKALQCIQRILEEELQKSPHIPLIVHTHSSKAGIIGRWAAKRAGLSHIIHSIHGFGFHRDQPLLKRRIFILLERMTAKITSHFIAVSSANIRTGMQHKLFNRSQISLIRSGIDIAQFQRYSKEVLPNFTQWRDGKKQELHVPPGSPVVGIIACFKPQKALIDFVRVIKHVTSSIPHVHAMMVGDGILRPHIERCIAENHLEQQVSLLGWREDVAELLPLFDVFVLTSHWEGLPRVCPQAMAVGLPIVATNVDGIPEAVLDGLNGYVRKPGDILGLAEKITYLLQHPALAREMGRQGRQRVVEFDVHRMMHQQEALYHSLIHSTKVAS</sequence>
<dbReference type="EMBL" id="PDSK01000107">
    <property type="protein sequence ID" value="PIE32812.1"/>
    <property type="molecule type" value="Genomic_DNA"/>
</dbReference>
<evidence type="ECO:0000313" key="3">
    <source>
        <dbReference type="Proteomes" id="UP000230821"/>
    </source>
</evidence>
<dbReference type="SUPFAM" id="SSF53756">
    <property type="entry name" value="UDP-Glycosyltransferase/glycogen phosphorylase"/>
    <property type="match status" value="1"/>
</dbReference>
<proteinExistence type="predicted"/>
<dbReference type="InterPro" id="IPR028098">
    <property type="entry name" value="Glyco_trans_4-like_N"/>
</dbReference>
<dbReference type="Proteomes" id="UP000230821">
    <property type="component" value="Unassembled WGS sequence"/>
</dbReference>
<dbReference type="PANTHER" id="PTHR12526">
    <property type="entry name" value="GLYCOSYLTRANSFERASE"/>
    <property type="match status" value="1"/>
</dbReference>
<dbReference type="Pfam" id="PF13439">
    <property type="entry name" value="Glyco_transf_4"/>
    <property type="match status" value="1"/>
</dbReference>
<name>A0A2G6KCY0_9BACT</name>
<dbReference type="Pfam" id="PF13692">
    <property type="entry name" value="Glyco_trans_1_4"/>
    <property type="match status" value="1"/>
</dbReference>
<protein>
    <recommendedName>
        <fullName evidence="1">Glycosyltransferase subfamily 4-like N-terminal domain-containing protein</fullName>
    </recommendedName>
</protein>
<dbReference type="CDD" id="cd03808">
    <property type="entry name" value="GT4_CapM-like"/>
    <property type="match status" value="1"/>
</dbReference>
<comment type="caution">
    <text evidence="2">The sequence shown here is derived from an EMBL/GenBank/DDBJ whole genome shotgun (WGS) entry which is preliminary data.</text>
</comment>
<dbReference type="PANTHER" id="PTHR12526:SF630">
    <property type="entry name" value="GLYCOSYLTRANSFERASE"/>
    <property type="match status" value="1"/>
</dbReference>